<protein>
    <submittedName>
        <fullName evidence="1">Uncharacterized protein</fullName>
    </submittedName>
</protein>
<keyword evidence="1" id="KW-0614">Plasmid</keyword>
<sequence length="44" mass="4432">MGCGAESPGPLQISSSGLQKIIKPLRGGRAYSAALCPPLLQAPP</sequence>
<gene>
    <name evidence="1" type="ORF">VITFI_CDS3459</name>
</gene>
<dbReference type="Proteomes" id="UP000199729">
    <property type="component" value="Plasmid pVF1"/>
</dbReference>
<geneLocation type="plasmid" evidence="2">
    <name>pvf1</name>
</geneLocation>
<proteinExistence type="predicted"/>
<organism evidence="1 2">
    <name type="scientific">Vitreoscilla filiformis</name>
    <dbReference type="NCBI Taxonomy" id="63"/>
    <lineage>
        <taxon>Bacteria</taxon>
        <taxon>Pseudomonadati</taxon>
        <taxon>Pseudomonadota</taxon>
        <taxon>Betaproteobacteria</taxon>
        <taxon>Neisseriales</taxon>
        <taxon>Neisseriaceae</taxon>
        <taxon>Vitreoscilla</taxon>
    </lineage>
</organism>
<accession>A0A221KJQ2</accession>
<dbReference type="KEGG" id="vff:VITFI_CDS3459"/>
<name>A0A221KJQ2_VITFI</name>
<dbReference type="AlphaFoldDB" id="A0A221KJQ2"/>
<evidence type="ECO:0000313" key="1">
    <source>
        <dbReference type="EMBL" id="ASM79236.1"/>
    </source>
</evidence>
<evidence type="ECO:0000313" key="2">
    <source>
        <dbReference type="Proteomes" id="UP000199729"/>
    </source>
</evidence>
<reference evidence="1 2" key="1">
    <citation type="submission" date="2017-07" db="EMBL/GenBank/DDBJ databases">
        <title>Complete Genome Sequence of the cosmetic ferment Vitreoscilla filiformis (ATCC15551).</title>
        <authorList>
            <person name="Contreras S."/>
            <person name="Sagory-Zalkind P."/>
            <person name="Blanquart H."/>
            <person name="Iltis A."/>
            <person name="Morand S.C."/>
        </authorList>
    </citation>
    <scope>NUCLEOTIDE SEQUENCE [LARGE SCALE GENOMIC DNA]</scope>
    <source>
        <strain evidence="1 2">ATCC 15551</strain>
        <plasmid evidence="2">Plasmid pvf1</plasmid>
    </source>
</reference>
<keyword evidence="2" id="KW-1185">Reference proteome</keyword>
<dbReference type="EMBL" id="CP022424">
    <property type="protein sequence ID" value="ASM79236.1"/>
    <property type="molecule type" value="Genomic_DNA"/>
</dbReference>